<feature type="transmembrane region" description="Helical" evidence="1">
    <location>
        <begin position="50"/>
        <end position="73"/>
    </location>
</feature>
<feature type="transmembrane region" description="Helical" evidence="1">
    <location>
        <begin position="553"/>
        <end position="571"/>
    </location>
</feature>
<sequence length="1062" mass="121065">MMNTLFLFDIKRFFKRWTTWVLLVLIVALGVVIGKDAHFTISESVYQNSPYQISFITALFSLSAILFSTIFTAQHVNKELDNNFQEIFFSTPIRKNQFIAARFTSLFTIGFSLTVLLTGSFLFGHQLSASNLKYESVSLLYYIQPVLLFTFINTLFTTAVLSFAGWISKNKLTIYVSGLLLYMLYTVTLIYSGSPLMAGALPQSEQARLISAIVDPFGMSAYFYQTSTWTVEQRNTALISLNGLFALNRMIVVLISVLLLYISIRKFSFSKKQSKLRSGSKENTREHNLSYSYKAISTQHHALAQLKALLSFTKMYLTYIVKSIPFILAFLYVLFGVGMEMYAAIEKGLRIPQQYVSSGLMTTTIIQHFYELGLIIVLYYAFDIFWRSRNTRFNQIENSTANTSTGFFAKWISLAVVALIFTLALIVEGTAFQLLYNYPIIEWKVYSNLFLFVSLPLILMSGFLLLIKKAINRKYAGLGVAVLFVFIMATSIGKKIITYPLAKIFYGVRVNYSDMNGFGLYGADFAKGMFFGFCCLIILLTISYLVKKTNRRGYGWVILLVTVAACSYSGIKLVEGYKPKNEKASLLAQVNYETLYRKYSTRPQPTVTSIITTVDLFPEENAYHIKGTYTLENKTSSNIDTILVNFANDFKIESAAFQIADETITVKDQYQVLALQKVLMPNQKATFHFNISYRWKAVNGHQSFNAIVENGSFMRISRYYPHFGYVLENEIEDETIRKKYNLGAKSAITAFDAPKTANNDFITIDMTISTSGNQTALGVGELTKSWKVQNRNYFQYKTDDPIPFRFAVSSAQYAVKKENYKGKSFEIYYHPTHAENADHLMNNARLTMDYCETNFGNYPFKTIRFAEVSGFTGGFAATAYPATIYMTENMVFHSNIKADKQQDVINELAGHELSHLWWGNSQINPDDRDGAAMLTETMAMYTEMMLLKKMHGKEKMLDRIKMHLDIYSFSKGFSIEQPLYMVQPGETHISYSKGAVVMYLLSELIGEQKLNEVLRNFIEKHKYSNLKPVSTDFLDELYRLTNPSLHSKIDTLFKKIEPLSVD</sequence>
<comment type="caution">
    <text evidence="3">The sequence shown here is derived from an EMBL/GenBank/DDBJ whole genome shotgun (WGS) entry which is preliminary data.</text>
</comment>
<feature type="transmembrane region" description="Helical" evidence="1">
    <location>
        <begin position="525"/>
        <end position="546"/>
    </location>
</feature>
<name>A0ABS9KSS7_9BACT</name>
<protein>
    <recommendedName>
        <fullName evidence="2">Peptidase M1 membrane alanine aminopeptidase domain-containing protein</fullName>
    </recommendedName>
</protein>
<dbReference type="PANTHER" id="PTHR11533:SF174">
    <property type="entry name" value="PUROMYCIN-SENSITIVE AMINOPEPTIDASE-RELATED"/>
    <property type="match status" value="1"/>
</dbReference>
<organism evidence="3 4">
    <name type="scientific">Terrimonas ginsenosidimutans</name>
    <dbReference type="NCBI Taxonomy" id="2908004"/>
    <lineage>
        <taxon>Bacteria</taxon>
        <taxon>Pseudomonadati</taxon>
        <taxon>Bacteroidota</taxon>
        <taxon>Chitinophagia</taxon>
        <taxon>Chitinophagales</taxon>
        <taxon>Chitinophagaceae</taxon>
        <taxon>Terrimonas</taxon>
    </lineage>
</organism>
<reference evidence="3" key="1">
    <citation type="submission" date="2022-01" db="EMBL/GenBank/DDBJ databases">
        <authorList>
            <person name="Jo J.-H."/>
            <person name="Im W.-T."/>
        </authorList>
    </citation>
    <scope>NUCLEOTIDE SEQUENCE</scope>
    <source>
        <strain evidence="3">NA20</strain>
    </source>
</reference>
<dbReference type="InterPro" id="IPR027268">
    <property type="entry name" value="Peptidase_M4/M1_CTD_sf"/>
</dbReference>
<accession>A0ABS9KSS7</accession>
<dbReference type="Gene3D" id="1.10.390.10">
    <property type="entry name" value="Neutral Protease Domain 2"/>
    <property type="match status" value="1"/>
</dbReference>
<keyword evidence="1" id="KW-0812">Transmembrane</keyword>
<keyword evidence="1" id="KW-0472">Membrane</keyword>
<proteinExistence type="predicted"/>
<feature type="transmembrane region" description="Helical" evidence="1">
    <location>
        <begin position="143"/>
        <end position="167"/>
    </location>
</feature>
<gene>
    <name evidence="3" type="ORF">LZZ85_13865</name>
</gene>
<feature type="transmembrane region" description="Helical" evidence="1">
    <location>
        <begin position="474"/>
        <end position="493"/>
    </location>
</feature>
<dbReference type="SUPFAM" id="SSF55486">
    <property type="entry name" value="Metalloproteases ('zincins'), catalytic domain"/>
    <property type="match status" value="1"/>
</dbReference>
<feature type="transmembrane region" description="Helical" evidence="1">
    <location>
        <begin position="174"/>
        <end position="192"/>
    </location>
</feature>
<keyword evidence="1" id="KW-1133">Transmembrane helix</keyword>
<dbReference type="Proteomes" id="UP001165367">
    <property type="component" value="Unassembled WGS sequence"/>
</dbReference>
<feature type="transmembrane region" description="Helical" evidence="1">
    <location>
        <begin position="103"/>
        <end position="123"/>
    </location>
</feature>
<feature type="transmembrane region" description="Helical" evidence="1">
    <location>
        <begin position="244"/>
        <end position="264"/>
    </location>
</feature>
<feature type="transmembrane region" description="Helical" evidence="1">
    <location>
        <begin position="365"/>
        <end position="386"/>
    </location>
</feature>
<dbReference type="EMBL" id="JAKLTR010000008">
    <property type="protein sequence ID" value="MCG2615382.1"/>
    <property type="molecule type" value="Genomic_DNA"/>
</dbReference>
<feature type="transmembrane region" description="Helical" evidence="1">
    <location>
        <begin position="407"/>
        <end position="426"/>
    </location>
</feature>
<dbReference type="InterPro" id="IPR050344">
    <property type="entry name" value="Peptidase_M1_aminopeptidases"/>
</dbReference>
<evidence type="ECO:0000256" key="1">
    <source>
        <dbReference type="SAM" id="Phobius"/>
    </source>
</evidence>
<dbReference type="PANTHER" id="PTHR11533">
    <property type="entry name" value="PROTEASE M1 ZINC METALLOPROTEASE"/>
    <property type="match status" value="1"/>
</dbReference>
<dbReference type="Pfam" id="PF01433">
    <property type="entry name" value="Peptidase_M1"/>
    <property type="match status" value="1"/>
</dbReference>
<feature type="transmembrane region" description="Helical" evidence="1">
    <location>
        <begin position="446"/>
        <end position="467"/>
    </location>
</feature>
<feature type="transmembrane region" description="Helical" evidence="1">
    <location>
        <begin position="324"/>
        <end position="345"/>
    </location>
</feature>
<feature type="domain" description="Peptidase M1 membrane alanine aminopeptidase" evidence="2">
    <location>
        <begin position="841"/>
        <end position="1050"/>
    </location>
</feature>
<dbReference type="RefSeq" id="WP_237872686.1">
    <property type="nucleotide sequence ID" value="NZ_JAKLTR010000008.1"/>
</dbReference>
<evidence type="ECO:0000313" key="4">
    <source>
        <dbReference type="Proteomes" id="UP001165367"/>
    </source>
</evidence>
<evidence type="ECO:0000259" key="2">
    <source>
        <dbReference type="Pfam" id="PF01433"/>
    </source>
</evidence>
<keyword evidence="4" id="KW-1185">Reference proteome</keyword>
<evidence type="ECO:0000313" key="3">
    <source>
        <dbReference type="EMBL" id="MCG2615382.1"/>
    </source>
</evidence>
<dbReference type="InterPro" id="IPR014782">
    <property type="entry name" value="Peptidase_M1_dom"/>
</dbReference>